<gene>
    <name evidence="3" type="ORF">Dsin_024450</name>
</gene>
<proteinExistence type="predicted"/>
<feature type="compositionally biased region" description="Acidic residues" evidence="1">
    <location>
        <begin position="68"/>
        <end position="86"/>
    </location>
</feature>
<sequence>MDWVLNQLEAEKKRDMKKMNRLDVNRLNNLVYVKFNSKLMNKHKRLRDKEKKVEVLEVSDTSNAQEWFADEGDEEVDPGSEEYNDTDEEIDVQFESDEERACYPWRRRQRLRNSDSFFIFYFIIYILNVVNLLMSVRP</sequence>
<evidence type="ECO:0000313" key="3">
    <source>
        <dbReference type="EMBL" id="KAK3193140.1"/>
    </source>
</evidence>
<accession>A0AAE0DVX5</accession>
<organism evidence="3 4">
    <name type="scientific">Dipteronia sinensis</name>
    <dbReference type="NCBI Taxonomy" id="43782"/>
    <lineage>
        <taxon>Eukaryota</taxon>
        <taxon>Viridiplantae</taxon>
        <taxon>Streptophyta</taxon>
        <taxon>Embryophyta</taxon>
        <taxon>Tracheophyta</taxon>
        <taxon>Spermatophyta</taxon>
        <taxon>Magnoliopsida</taxon>
        <taxon>eudicotyledons</taxon>
        <taxon>Gunneridae</taxon>
        <taxon>Pentapetalae</taxon>
        <taxon>rosids</taxon>
        <taxon>malvids</taxon>
        <taxon>Sapindales</taxon>
        <taxon>Sapindaceae</taxon>
        <taxon>Hippocastanoideae</taxon>
        <taxon>Acereae</taxon>
        <taxon>Dipteronia</taxon>
    </lineage>
</organism>
<feature type="transmembrane region" description="Helical" evidence="2">
    <location>
        <begin position="116"/>
        <end position="136"/>
    </location>
</feature>
<dbReference type="AlphaFoldDB" id="A0AAE0DVX5"/>
<reference evidence="3" key="1">
    <citation type="journal article" date="2023" name="Plant J.">
        <title>Genome sequences and population genomics provide insights into the demographic history, inbreeding, and mutation load of two 'living fossil' tree species of Dipteronia.</title>
        <authorList>
            <person name="Feng Y."/>
            <person name="Comes H.P."/>
            <person name="Chen J."/>
            <person name="Zhu S."/>
            <person name="Lu R."/>
            <person name="Zhang X."/>
            <person name="Li P."/>
            <person name="Qiu J."/>
            <person name="Olsen K.M."/>
            <person name="Qiu Y."/>
        </authorList>
    </citation>
    <scope>NUCLEOTIDE SEQUENCE</scope>
    <source>
        <strain evidence="3">NBL</strain>
    </source>
</reference>
<keyword evidence="4" id="KW-1185">Reference proteome</keyword>
<comment type="caution">
    <text evidence="3">The sequence shown here is derived from an EMBL/GenBank/DDBJ whole genome shotgun (WGS) entry which is preliminary data.</text>
</comment>
<evidence type="ECO:0000256" key="2">
    <source>
        <dbReference type="SAM" id="Phobius"/>
    </source>
</evidence>
<name>A0AAE0DVX5_9ROSI</name>
<keyword evidence="2" id="KW-0472">Membrane</keyword>
<protein>
    <submittedName>
        <fullName evidence="3">Uncharacterized protein</fullName>
    </submittedName>
</protein>
<dbReference type="Proteomes" id="UP001281410">
    <property type="component" value="Unassembled WGS sequence"/>
</dbReference>
<evidence type="ECO:0000313" key="4">
    <source>
        <dbReference type="Proteomes" id="UP001281410"/>
    </source>
</evidence>
<feature type="region of interest" description="Disordered" evidence="1">
    <location>
        <begin position="66"/>
        <end position="86"/>
    </location>
</feature>
<dbReference type="EMBL" id="JANJYJ010000008">
    <property type="protein sequence ID" value="KAK3193140.1"/>
    <property type="molecule type" value="Genomic_DNA"/>
</dbReference>
<evidence type="ECO:0000256" key="1">
    <source>
        <dbReference type="SAM" id="MobiDB-lite"/>
    </source>
</evidence>
<keyword evidence="2" id="KW-0812">Transmembrane</keyword>
<keyword evidence="2" id="KW-1133">Transmembrane helix</keyword>